<dbReference type="FunCoup" id="A7SJW5">
    <property type="interactions" value="11"/>
</dbReference>
<dbReference type="InterPro" id="IPR034113">
    <property type="entry name" value="SCP_GAPR1-like"/>
</dbReference>
<dbReference type="SMART" id="SM00198">
    <property type="entry name" value="SCP"/>
    <property type="match status" value="1"/>
</dbReference>
<dbReference type="OrthoDB" id="337038at2759"/>
<accession>A7SJW5</accession>
<dbReference type="KEGG" id="nve:5507446"/>
<dbReference type="eggNOG" id="KOG3017">
    <property type="taxonomic scope" value="Eukaryota"/>
</dbReference>
<protein>
    <recommendedName>
        <fullName evidence="1">SCP domain-containing protein</fullName>
    </recommendedName>
</protein>
<dbReference type="GO" id="GO:0005615">
    <property type="term" value="C:extracellular space"/>
    <property type="evidence" value="ECO:0000318"/>
    <property type="project" value="GO_Central"/>
</dbReference>
<reference evidence="2 3" key="1">
    <citation type="journal article" date="2007" name="Science">
        <title>Sea anemone genome reveals ancestral eumetazoan gene repertoire and genomic organization.</title>
        <authorList>
            <person name="Putnam N.H."/>
            <person name="Srivastava M."/>
            <person name="Hellsten U."/>
            <person name="Dirks B."/>
            <person name="Chapman J."/>
            <person name="Salamov A."/>
            <person name="Terry A."/>
            <person name="Shapiro H."/>
            <person name="Lindquist E."/>
            <person name="Kapitonov V.V."/>
            <person name="Jurka J."/>
            <person name="Genikhovich G."/>
            <person name="Grigoriev I.V."/>
            <person name="Lucas S.M."/>
            <person name="Steele R.E."/>
            <person name="Finnerty J.R."/>
            <person name="Technau U."/>
            <person name="Martindale M.Q."/>
            <person name="Rokhsar D.S."/>
        </authorList>
    </citation>
    <scope>NUCLEOTIDE SEQUENCE [LARGE SCALE GENOMIC DNA]</scope>
    <source>
        <strain evidence="3">CH2 X CH6</strain>
    </source>
</reference>
<dbReference type="InterPro" id="IPR002413">
    <property type="entry name" value="V5_allergen-like"/>
</dbReference>
<name>A7SJW5_NEMVE</name>
<dbReference type="FunFam" id="3.40.33.10:FF:000010">
    <property type="entry name" value="Predicted protein"/>
    <property type="match status" value="1"/>
</dbReference>
<keyword evidence="3" id="KW-1185">Reference proteome</keyword>
<gene>
    <name evidence="2" type="ORF">NEMVEDRAFT_v1g120998</name>
</gene>
<dbReference type="InParanoid" id="A7SJW5"/>
<dbReference type="InterPro" id="IPR035940">
    <property type="entry name" value="CAP_sf"/>
</dbReference>
<proteinExistence type="predicted"/>
<dbReference type="Gene3D" id="3.40.33.10">
    <property type="entry name" value="CAP"/>
    <property type="match status" value="1"/>
</dbReference>
<dbReference type="STRING" id="45351.A7SJW5"/>
<dbReference type="InterPro" id="IPR001283">
    <property type="entry name" value="CRISP-related"/>
</dbReference>
<feature type="domain" description="SCP" evidence="1">
    <location>
        <begin position="1"/>
        <end position="134"/>
    </location>
</feature>
<dbReference type="PRINTS" id="PR00837">
    <property type="entry name" value="V5TPXLIKE"/>
</dbReference>
<dbReference type="PhylomeDB" id="A7SJW5"/>
<dbReference type="Proteomes" id="UP000001593">
    <property type="component" value="Unassembled WGS sequence"/>
</dbReference>
<dbReference type="InterPro" id="IPR014044">
    <property type="entry name" value="CAP_dom"/>
</dbReference>
<dbReference type="PANTHER" id="PTHR10334">
    <property type="entry name" value="CYSTEINE-RICH SECRETORY PROTEIN-RELATED"/>
    <property type="match status" value="1"/>
</dbReference>
<evidence type="ECO:0000313" key="3">
    <source>
        <dbReference type="Proteomes" id="UP000001593"/>
    </source>
</evidence>
<dbReference type="PRINTS" id="PR00838">
    <property type="entry name" value="V5ALLERGEN"/>
</dbReference>
<dbReference type="SUPFAM" id="SSF55797">
    <property type="entry name" value="PR-1-like"/>
    <property type="match status" value="1"/>
</dbReference>
<dbReference type="CDD" id="cd05382">
    <property type="entry name" value="CAP_GAPR1-like"/>
    <property type="match status" value="1"/>
</dbReference>
<evidence type="ECO:0000259" key="1">
    <source>
        <dbReference type="SMART" id="SM00198"/>
    </source>
</evidence>
<feature type="non-terminal residue" evidence="2">
    <location>
        <position position="142"/>
    </location>
</feature>
<dbReference type="Pfam" id="PF00188">
    <property type="entry name" value="CAP"/>
    <property type="match status" value="1"/>
</dbReference>
<dbReference type="HOGENOM" id="CLU_035730_9_1_1"/>
<dbReference type="EMBL" id="DS469681">
    <property type="protein sequence ID" value="EDO36027.1"/>
    <property type="molecule type" value="Genomic_DNA"/>
</dbReference>
<evidence type="ECO:0000313" key="2">
    <source>
        <dbReference type="EMBL" id="EDO36027.1"/>
    </source>
</evidence>
<organism evidence="2 3">
    <name type="scientific">Nematostella vectensis</name>
    <name type="common">Starlet sea anemone</name>
    <dbReference type="NCBI Taxonomy" id="45351"/>
    <lineage>
        <taxon>Eukaryota</taxon>
        <taxon>Metazoa</taxon>
        <taxon>Cnidaria</taxon>
        <taxon>Anthozoa</taxon>
        <taxon>Hexacorallia</taxon>
        <taxon>Actiniaria</taxon>
        <taxon>Edwardsiidae</taxon>
        <taxon>Nematostella</taxon>
    </lineage>
</organism>
<dbReference type="AlphaFoldDB" id="A7SJW5"/>
<sequence length="142" mass="15516">FEAGCLAEHNKYRVKHGASPLQWDSTLAAHARAWASKLASGAVPPGTHDMESGEGENIAWAESQEITCELAVQAWMDELNIYKSDGYCANPPSMPDHNVMHFTQIVWKSTTKVGVAKVGVWLVARYDPPGNWGGEFGSKVQC</sequence>
<dbReference type="OMA" id="ENIAWAE"/>